<dbReference type="EMBL" id="LLXL01000283">
    <property type="protein sequence ID" value="PKK74799.1"/>
    <property type="molecule type" value="Genomic_DNA"/>
</dbReference>
<evidence type="ECO:0000313" key="2">
    <source>
        <dbReference type="EMBL" id="PKK74799.1"/>
    </source>
</evidence>
<organism evidence="2 3">
    <name type="scientific">Rhizophagus irregularis</name>
    <dbReference type="NCBI Taxonomy" id="588596"/>
    <lineage>
        <taxon>Eukaryota</taxon>
        <taxon>Fungi</taxon>
        <taxon>Fungi incertae sedis</taxon>
        <taxon>Mucoromycota</taxon>
        <taxon>Glomeromycotina</taxon>
        <taxon>Glomeromycetes</taxon>
        <taxon>Glomerales</taxon>
        <taxon>Glomeraceae</taxon>
        <taxon>Rhizophagus</taxon>
    </lineage>
</organism>
<protein>
    <submittedName>
        <fullName evidence="2">Uncharacterized protein</fullName>
    </submittedName>
</protein>
<reference evidence="2 3" key="2">
    <citation type="submission" date="2017-10" db="EMBL/GenBank/DDBJ databases">
        <title>Extensive intraspecific genome diversity in a model arbuscular mycorrhizal fungus.</title>
        <authorList>
            <person name="Chen E.C.H."/>
            <person name="Morin E."/>
            <person name="Baudet D."/>
            <person name="Noel J."/>
            <person name="Ndikumana S."/>
            <person name="Charron P."/>
            <person name="St-Onge C."/>
            <person name="Giorgi J."/>
            <person name="Grigoriev I.V."/>
            <person name="Roux C."/>
            <person name="Martin F.M."/>
            <person name="Corradi N."/>
        </authorList>
    </citation>
    <scope>NUCLEOTIDE SEQUENCE [LARGE SCALE GENOMIC DNA]</scope>
    <source>
        <strain evidence="2 3">C2</strain>
    </source>
</reference>
<dbReference type="VEuPathDB" id="FungiDB:RhiirA1_456596"/>
<reference evidence="2 3" key="1">
    <citation type="submission" date="2016-04" db="EMBL/GenBank/DDBJ databases">
        <title>Genome analyses suggest a sexual origin of heterokaryosis in a supposedly ancient asexual fungus.</title>
        <authorList>
            <person name="Ropars J."/>
            <person name="Sedzielewska K."/>
            <person name="Noel J."/>
            <person name="Charron P."/>
            <person name="Farinelli L."/>
            <person name="Marton T."/>
            <person name="Kruger M."/>
            <person name="Pelin A."/>
            <person name="Brachmann A."/>
            <person name="Corradi N."/>
        </authorList>
    </citation>
    <scope>NUCLEOTIDE SEQUENCE [LARGE SCALE GENOMIC DNA]</scope>
    <source>
        <strain evidence="2 3">C2</strain>
    </source>
</reference>
<proteinExistence type="predicted"/>
<feature type="region of interest" description="Disordered" evidence="1">
    <location>
        <begin position="44"/>
        <end position="66"/>
    </location>
</feature>
<name>A0A2N1NLQ3_9GLOM</name>
<evidence type="ECO:0000256" key="1">
    <source>
        <dbReference type="SAM" id="MobiDB-lite"/>
    </source>
</evidence>
<comment type="caution">
    <text evidence="2">The sequence shown here is derived from an EMBL/GenBank/DDBJ whole genome shotgun (WGS) entry which is preliminary data.</text>
</comment>
<dbReference type="Proteomes" id="UP000233469">
    <property type="component" value="Unassembled WGS sequence"/>
</dbReference>
<accession>A0A2N1NLQ3</accession>
<evidence type="ECO:0000313" key="3">
    <source>
        <dbReference type="Proteomes" id="UP000233469"/>
    </source>
</evidence>
<sequence>MHSPEDEDALTSSKLNAVLIVLRSKEEHENYNNLNNEFSKRMKEISNNEKTTSSRTCDKDNVNSEDDNLNENKKRIMKRLNKFEDKVYLFMLGIGLKITWTIGEISDDYRILFWQEQINKIHII</sequence>
<gene>
    <name evidence="2" type="ORF">RhiirC2_774389</name>
</gene>
<dbReference type="AlphaFoldDB" id="A0A2N1NLQ3"/>